<feature type="compositionally biased region" description="Low complexity" evidence="1">
    <location>
        <begin position="20"/>
        <end position="36"/>
    </location>
</feature>
<organism evidence="2 3">
    <name type="scientific">Methylorubrum extorquens</name>
    <name type="common">Methylobacterium dichloromethanicum</name>
    <name type="synonym">Methylobacterium extorquens</name>
    <dbReference type="NCBI Taxonomy" id="408"/>
    <lineage>
        <taxon>Bacteria</taxon>
        <taxon>Pseudomonadati</taxon>
        <taxon>Pseudomonadota</taxon>
        <taxon>Alphaproteobacteria</taxon>
        <taxon>Hyphomicrobiales</taxon>
        <taxon>Methylobacteriaceae</taxon>
        <taxon>Methylorubrum</taxon>
    </lineage>
</organism>
<evidence type="ECO:0000313" key="2">
    <source>
        <dbReference type="EMBL" id="SOR27155.1"/>
    </source>
</evidence>
<feature type="region of interest" description="Disordered" evidence="1">
    <location>
        <begin position="20"/>
        <end position="40"/>
    </location>
</feature>
<proteinExistence type="predicted"/>
<sequence length="305" mass="33191">MTLPSAQNGRALPEVRLVSVAASSSSTSPTTRARPASSDRRALIKAKAEERAAAKAERAALGAKLAQAAGAADAADRSACVAVLDRIQRRAVERRARRKLETRADRRRASLLRKNPHTERDASIKIGRRLVTDPTTLGKFIEVQVNRQLDVLTMEHSARPQRISDVEFAVGRLLQDAWTGRKDGDRRMDSFAKLGVLVSSGGDDGPLPSREMGMLRETFRARVVADLNLKIEKVVGGVGLRLLRAILVEGHTFGTYAACTVGGGERGAARIGERFRWLLNEVADHLHTASGAEGQRIRATRDQLP</sequence>
<reference evidence="3" key="1">
    <citation type="submission" date="2017-10" db="EMBL/GenBank/DDBJ databases">
        <authorList>
            <person name="Regsiter A."/>
            <person name="William W."/>
        </authorList>
    </citation>
    <scope>NUCLEOTIDE SEQUENCE [LARGE SCALE GENOMIC DNA]</scope>
</reference>
<accession>A0A2N9AIG7</accession>
<evidence type="ECO:0000256" key="1">
    <source>
        <dbReference type="SAM" id="MobiDB-lite"/>
    </source>
</evidence>
<evidence type="ECO:0000313" key="3">
    <source>
        <dbReference type="Proteomes" id="UP000233769"/>
    </source>
</evidence>
<dbReference type="EMBL" id="LT962688">
    <property type="protein sequence ID" value="SOR27155.1"/>
    <property type="molecule type" value="Genomic_DNA"/>
</dbReference>
<gene>
    <name evidence="2" type="ORF">TK0001_0553</name>
</gene>
<dbReference type="Proteomes" id="UP000233769">
    <property type="component" value="Chromosome tk0001"/>
</dbReference>
<protein>
    <submittedName>
        <fullName evidence="2">Uncharacterized protein</fullName>
    </submittedName>
</protein>
<name>A0A2N9AIG7_METEX</name>
<dbReference type="AlphaFoldDB" id="A0A2N9AIG7"/>